<comment type="caution">
    <text evidence="1">The sequence shown here is derived from an EMBL/GenBank/DDBJ whole genome shotgun (WGS) entry which is preliminary data.</text>
</comment>
<evidence type="ECO:0000313" key="1">
    <source>
        <dbReference type="EMBL" id="TEB20446.1"/>
    </source>
</evidence>
<keyword evidence="2" id="KW-1185">Reference proteome</keyword>
<sequence>MIAQRNGFSGVSRRVFKWLRARSGGNKVSGPPPWSEDSGAVDGPTLAKKLLPEAIEATYTPCGSHGCVFDESDSASETDPTTLSDEQNLDDYTANIHVAVTGRLTQARLLASGAFSAPSAVLHEDGWHHPLSYPADASDRSRVEGGVARRPSNRSASTCEDFHTGSGIDFASISRYPFEFEGDYFIYDLAETLTEFTGDVAPLRSDGFHLPSC</sequence>
<dbReference type="AlphaFoldDB" id="A0A4Y7SFL5"/>
<reference evidence="1 2" key="1">
    <citation type="journal article" date="2019" name="Nat. Ecol. Evol.">
        <title>Megaphylogeny resolves global patterns of mushroom evolution.</title>
        <authorList>
            <person name="Varga T."/>
            <person name="Krizsan K."/>
            <person name="Foldi C."/>
            <person name="Dima B."/>
            <person name="Sanchez-Garcia M."/>
            <person name="Sanchez-Ramirez S."/>
            <person name="Szollosi G.J."/>
            <person name="Szarkandi J.G."/>
            <person name="Papp V."/>
            <person name="Albert L."/>
            <person name="Andreopoulos W."/>
            <person name="Angelini C."/>
            <person name="Antonin V."/>
            <person name="Barry K.W."/>
            <person name="Bougher N.L."/>
            <person name="Buchanan P."/>
            <person name="Buyck B."/>
            <person name="Bense V."/>
            <person name="Catcheside P."/>
            <person name="Chovatia M."/>
            <person name="Cooper J."/>
            <person name="Damon W."/>
            <person name="Desjardin D."/>
            <person name="Finy P."/>
            <person name="Geml J."/>
            <person name="Haridas S."/>
            <person name="Hughes K."/>
            <person name="Justo A."/>
            <person name="Karasinski D."/>
            <person name="Kautmanova I."/>
            <person name="Kiss B."/>
            <person name="Kocsube S."/>
            <person name="Kotiranta H."/>
            <person name="LaButti K.M."/>
            <person name="Lechner B.E."/>
            <person name="Liimatainen K."/>
            <person name="Lipzen A."/>
            <person name="Lukacs Z."/>
            <person name="Mihaltcheva S."/>
            <person name="Morgado L.N."/>
            <person name="Niskanen T."/>
            <person name="Noordeloos M.E."/>
            <person name="Ohm R.A."/>
            <person name="Ortiz-Santana B."/>
            <person name="Ovrebo C."/>
            <person name="Racz N."/>
            <person name="Riley R."/>
            <person name="Savchenko A."/>
            <person name="Shiryaev A."/>
            <person name="Soop K."/>
            <person name="Spirin V."/>
            <person name="Szebenyi C."/>
            <person name="Tomsovsky M."/>
            <person name="Tulloss R.E."/>
            <person name="Uehling J."/>
            <person name="Grigoriev I.V."/>
            <person name="Vagvolgyi C."/>
            <person name="Papp T."/>
            <person name="Martin F.M."/>
            <person name="Miettinen O."/>
            <person name="Hibbett D.S."/>
            <person name="Nagy L.G."/>
        </authorList>
    </citation>
    <scope>NUCLEOTIDE SEQUENCE [LARGE SCALE GENOMIC DNA]</scope>
    <source>
        <strain evidence="1 2">FP101781</strain>
    </source>
</reference>
<dbReference type="EMBL" id="QPFP01000139">
    <property type="protein sequence ID" value="TEB20446.1"/>
    <property type="molecule type" value="Genomic_DNA"/>
</dbReference>
<evidence type="ECO:0000313" key="2">
    <source>
        <dbReference type="Proteomes" id="UP000298030"/>
    </source>
</evidence>
<dbReference type="Proteomes" id="UP000298030">
    <property type="component" value="Unassembled WGS sequence"/>
</dbReference>
<proteinExistence type="predicted"/>
<gene>
    <name evidence="1" type="ORF">FA13DRAFT_1820123</name>
</gene>
<name>A0A4Y7SFL5_COPMI</name>
<protein>
    <submittedName>
        <fullName evidence="1">Uncharacterized protein</fullName>
    </submittedName>
</protein>
<accession>A0A4Y7SFL5</accession>
<organism evidence="1 2">
    <name type="scientific">Coprinellus micaceus</name>
    <name type="common">Glistening ink-cap mushroom</name>
    <name type="synonym">Coprinus micaceus</name>
    <dbReference type="NCBI Taxonomy" id="71717"/>
    <lineage>
        <taxon>Eukaryota</taxon>
        <taxon>Fungi</taxon>
        <taxon>Dikarya</taxon>
        <taxon>Basidiomycota</taxon>
        <taxon>Agaricomycotina</taxon>
        <taxon>Agaricomycetes</taxon>
        <taxon>Agaricomycetidae</taxon>
        <taxon>Agaricales</taxon>
        <taxon>Agaricineae</taxon>
        <taxon>Psathyrellaceae</taxon>
        <taxon>Coprinellus</taxon>
    </lineage>
</organism>